<reference evidence="2 3" key="1">
    <citation type="submission" date="2017-06" db="EMBL/GenBank/DDBJ databases">
        <title>Comparative genomic analysis of Ambrosia Fusariam Clade fungi.</title>
        <authorList>
            <person name="Stajich J.E."/>
            <person name="Carrillo J."/>
            <person name="Kijimoto T."/>
            <person name="Eskalen A."/>
            <person name="O'Donnell K."/>
            <person name="Kasson M."/>
        </authorList>
    </citation>
    <scope>NUCLEOTIDE SEQUENCE [LARGE SCALE GENOMIC DNA]</scope>
    <source>
        <strain evidence="2 3">NRRL62584</strain>
    </source>
</reference>
<protein>
    <submittedName>
        <fullName evidence="2">Uncharacterized protein</fullName>
    </submittedName>
</protein>
<evidence type="ECO:0000256" key="1">
    <source>
        <dbReference type="SAM" id="MobiDB-lite"/>
    </source>
</evidence>
<evidence type="ECO:0000313" key="3">
    <source>
        <dbReference type="Proteomes" id="UP000288168"/>
    </source>
</evidence>
<keyword evidence="3" id="KW-1185">Reference proteome</keyword>
<organism evidence="2 3">
    <name type="scientific">Fusarium duplospermum</name>
    <dbReference type="NCBI Taxonomy" id="1325734"/>
    <lineage>
        <taxon>Eukaryota</taxon>
        <taxon>Fungi</taxon>
        <taxon>Dikarya</taxon>
        <taxon>Ascomycota</taxon>
        <taxon>Pezizomycotina</taxon>
        <taxon>Sordariomycetes</taxon>
        <taxon>Hypocreomycetidae</taxon>
        <taxon>Hypocreales</taxon>
        <taxon>Nectriaceae</taxon>
        <taxon>Fusarium</taxon>
        <taxon>Fusarium solani species complex</taxon>
    </lineage>
</organism>
<dbReference type="Proteomes" id="UP000288168">
    <property type="component" value="Unassembled WGS sequence"/>
</dbReference>
<proteinExistence type="predicted"/>
<dbReference type="EMBL" id="NKCI01000601">
    <property type="protein sequence ID" value="RSL39624.1"/>
    <property type="molecule type" value="Genomic_DNA"/>
</dbReference>
<dbReference type="AlphaFoldDB" id="A0A428NFQ1"/>
<evidence type="ECO:0000313" key="2">
    <source>
        <dbReference type="EMBL" id="RSL39624.1"/>
    </source>
</evidence>
<accession>A0A428NFQ1</accession>
<gene>
    <name evidence="2" type="ORF">CEP54_016289</name>
</gene>
<sequence length="145" mass="15827">MAPTTLTPTIASRLRSPDAFELHVADPPLREGPLYKDPPQPQRECFAVRHSSGAQRSAAQSHKQRTSRSVEPTAHSRTATTPKGRKTSPTVKTGFLKRRSTFESNDDDYTDDGMETTRTPCGSPDASESGDHDDTDEGIGGSWSR</sequence>
<feature type="compositionally biased region" description="Polar residues" evidence="1">
    <location>
        <begin position="52"/>
        <end position="91"/>
    </location>
</feature>
<feature type="compositionally biased region" description="Acidic residues" evidence="1">
    <location>
        <begin position="104"/>
        <end position="114"/>
    </location>
</feature>
<name>A0A428NFQ1_9HYPO</name>
<comment type="caution">
    <text evidence="2">The sequence shown here is derived from an EMBL/GenBank/DDBJ whole genome shotgun (WGS) entry which is preliminary data.</text>
</comment>
<feature type="region of interest" description="Disordered" evidence="1">
    <location>
        <begin position="25"/>
        <end position="145"/>
    </location>
</feature>